<dbReference type="PANTHER" id="PTHR47526">
    <property type="entry name" value="ATP-DEPENDENT DNA HELICASE"/>
    <property type="match status" value="1"/>
</dbReference>
<dbReference type="CDD" id="cd22343">
    <property type="entry name" value="PDDEXK_lambda_exonuclease-like"/>
    <property type="match status" value="1"/>
</dbReference>
<dbReference type="Proteomes" id="UP001159405">
    <property type="component" value="Unassembled WGS sequence"/>
</dbReference>
<feature type="region of interest" description="Disordered" evidence="1">
    <location>
        <begin position="107"/>
        <end position="141"/>
    </location>
</feature>
<gene>
    <name evidence="3" type="ORF">PLOB_00025755</name>
</gene>
<dbReference type="Gene3D" id="3.90.320.10">
    <property type="match status" value="1"/>
</dbReference>
<name>A0ABN8RUT1_9CNID</name>
<evidence type="ECO:0000313" key="3">
    <source>
        <dbReference type="EMBL" id="CAH3181631.1"/>
    </source>
</evidence>
<protein>
    <recommendedName>
        <fullName evidence="2">YqaJ viral recombinase domain-containing protein</fullName>
    </recommendedName>
</protein>
<dbReference type="InterPro" id="IPR019080">
    <property type="entry name" value="YqaJ_viral_recombinase"/>
</dbReference>
<feature type="domain" description="YqaJ viral recombinase" evidence="2">
    <location>
        <begin position="189"/>
        <end position="278"/>
    </location>
</feature>
<evidence type="ECO:0000313" key="4">
    <source>
        <dbReference type="Proteomes" id="UP001159405"/>
    </source>
</evidence>
<dbReference type="PANTHER" id="PTHR47526:SF3">
    <property type="entry name" value="PHD-TYPE DOMAIN-CONTAINING PROTEIN"/>
    <property type="match status" value="1"/>
</dbReference>
<dbReference type="InterPro" id="IPR011604">
    <property type="entry name" value="PDDEXK-like_dom_sf"/>
</dbReference>
<dbReference type="SUPFAM" id="SSF52980">
    <property type="entry name" value="Restriction endonuclease-like"/>
    <property type="match status" value="1"/>
</dbReference>
<evidence type="ECO:0000259" key="2">
    <source>
        <dbReference type="Pfam" id="PF09588"/>
    </source>
</evidence>
<sequence length="350" mass="39637">MQESDGKFYIKSQVLPSMKKTVLYNCYIVLNKCGKVMTAYDGCPAGIDGRCNHVTSTLFALEEFFKQSKAPVNPSLTPAISCTSKPCVWNVPRKRKVDNLPISQAKFRKHQHGKPHKSEDKALPSTRDVRAPHQQNPSLNTDASNLLHHVKEIEKKTGKKMALSLILPQKTLEENKERISKLDNQNVIVQPCGLFISKSHNYLAASPDGLVYNADSTELNSSGLVEIKIVFLKENETLYQALVRKRIFLPGSTDGHLVINQKHKYHYQVQQQMFVAQKSWVDLVVKGVKDLPDRSIVDTDGVFISTVNFNREFWTSVLPKLEAFYNEHILVELAYPRVKFGLSRLDLRGC</sequence>
<dbReference type="Pfam" id="PF09588">
    <property type="entry name" value="YqaJ"/>
    <property type="match status" value="1"/>
</dbReference>
<dbReference type="InterPro" id="IPR011335">
    <property type="entry name" value="Restrct_endonuc-II-like"/>
</dbReference>
<reference evidence="3 4" key="1">
    <citation type="submission" date="2022-05" db="EMBL/GenBank/DDBJ databases">
        <authorList>
            <consortium name="Genoscope - CEA"/>
            <person name="William W."/>
        </authorList>
    </citation>
    <scope>NUCLEOTIDE SEQUENCE [LARGE SCALE GENOMIC DNA]</scope>
</reference>
<keyword evidence="4" id="KW-1185">Reference proteome</keyword>
<organism evidence="3 4">
    <name type="scientific">Porites lobata</name>
    <dbReference type="NCBI Taxonomy" id="104759"/>
    <lineage>
        <taxon>Eukaryota</taxon>
        <taxon>Metazoa</taxon>
        <taxon>Cnidaria</taxon>
        <taxon>Anthozoa</taxon>
        <taxon>Hexacorallia</taxon>
        <taxon>Scleractinia</taxon>
        <taxon>Fungiina</taxon>
        <taxon>Poritidae</taxon>
        <taxon>Porites</taxon>
    </lineage>
</organism>
<dbReference type="EMBL" id="CALNXK010000302">
    <property type="protein sequence ID" value="CAH3181631.1"/>
    <property type="molecule type" value="Genomic_DNA"/>
</dbReference>
<proteinExistence type="predicted"/>
<evidence type="ECO:0000256" key="1">
    <source>
        <dbReference type="SAM" id="MobiDB-lite"/>
    </source>
</evidence>
<feature type="compositionally biased region" description="Basic and acidic residues" evidence="1">
    <location>
        <begin position="116"/>
        <end position="131"/>
    </location>
</feature>
<accession>A0ABN8RUT1</accession>
<comment type="caution">
    <text evidence="3">The sequence shown here is derived from an EMBL/GenBank/DDBJ whole genome shotgun (WGS) entry which is preliminary data.</text>
</comment>